<keyword evidence="7" id="KW-0862">Zinc</keyword>
<evidence type="ECO:0000256" key="6">
    <source>
        <dbReference type="ARBA" id="ARBA00022723"/>
    </source>
</evidence>
<proteinExistence type="predicted"/>
<evidence type="ECO:0000256" key="3">
    <source>
        <dbReference type="ARBA" id="ARBA00022603"/>
    </source>
</evidence>
<dbReference type="Proteomes" id="UP000007151">
    <property type="component" value="Unassembled WGS sequence"/>
</dbReference>
<dbReference type="eggNOG" id="KOG1082">
    <property type="taxonomic scope" value="Eukaryota"/>
</dbReference>
<dbReference type="InterPro" id="IPR046341">
    <property type="entry name" value="SET_dom_sf"/>
</dbReference>
<comment type="subcellular location">
    <subcellularLocation>
        <location evidence="1">Chromosome</location>
    </subcellularLocation>
</comment>
<evidence type="ECO:0000256" key="5">
    <source>
        <dbReference type="ARBA" id="ARBA00022691"/>
    </source>
</evidence>
<keyword evidence="11" id="KW-1185">Reference proteome</keyword>
<keyword evidence="5" id="KW-0949">S-adenosyl-L-methionine</keyword>
<keyword evidence="3" id="KW-0489">Methyltransferase</keyword>
<evidence type="ECO:0000259" key="9">
    <source>
        <dbReference type="PROSITE" id="PS50868"/>
    </source>
</evidence>
<feature type="domain" description="SET" evidence="8">
    <location>
        <begin position="1"/>
        <end position="115"/>
    </location>
</feature>
<organism evidence="10 11">
    <name type="scientific">Danaus plexippus plexippus</name>
    <dbReference type="NCBI Taxonomy" id="278856"/>
    <lineage>
        <taxon>Eukaryota</taxon>
        <taxon>Metazoa</taxon>
        <taxon>Ecdysozoa</taxon>
        <taxon>Arthropoda</taxon>
        <taxon>Hexapoda</taxon>
        <taxon>Insecta</taxon>
        <taxon>Pterygota</taxon>
        <taxon>Neoptera</taxon>
        <taxon>Endopterygota</taxon>
        <taxon>Lepidoptera</taxon>
        <taxon>Glossata</taxon>
        <taxon>Ditrysia</taxon>
        <taxon>Papilionoidea</taxon>
        <taxon>Nymphalidae</taxon>
        <taxon>Danainae</taxon>
        <taxon>Danaini</taxon>
        <taxon>Danaina</taxon>
        <taxon>Danaus</taxon>
        <taxon>Danaus</taxon>
    </lineage>
</organism>
<keyword evidence="6" id="KW-0479">Metal-binding</keyword>
<feature type="domain" description="Post-SET" evidence="9">
    <location>
        <begin position="127"/>
        <end position="143"/>
    </location>
</feature>
<dbReference type="PROSITE" id="PS50280">
    <property type="entry name" value="SET"/>
    <property type="match status" value="1"/>
</dbReference>
<dbReference type="STRING" id="278856.A0A212FCK6"/>
<name>A0A212FCK6_DANPL</name>
<dbReference type="FunCoup" id="A0A212FCK6">
    <property type="interactions" value="186"/>
</dbReference>
<dbReference type="KEGG" id="dpl:KGM_204281"/>
<dbReference type="SMART" id="SM00317">
    <property type="entry name" value="SET"/>
    <property type="match status" value="1"/>
</dbReference>
<dbReference type="InterPro" id="IPR001214">
    <property type="entry name" value="SET_dom"/>
</dbReference>
<dbReference type="Gene3D" id="2.170.270.10">
    <property type="entry name" value="SET domain"/>
    <property type="match status" value="1"/>
</dbReference>
<keyword evidence="2" id="KW-0158">Chromosome</keyword>
<dbReference type="PROSITE" id="PS50868">
    <property type="entry name" value="POST_SET"/>
    <property type="match status" value="1"/>
</dbReference>
<reference evidence="10 11" key="1">
    <citation type="journal article" date="2011" name="Cell">
        <title>The monarch butterfly genome yields insights into long-distance migration.</title>
        <authorList>
            <person name="Zhan S."/>
            <person name="Merlin C."/>
            <person name="Boore J.L."/>
            <person name="Reppert S.M."/>
        </authorList>
    </citation>
    <scope>NUCLEOTIDE SEQUENCE [LARGE SCALE GENOMIC DNA]</scope>
    <source>
        <strain evidence="10">F-2</strain>
    </source>
</reference>
<accession>A0A212FCK6</accession>
<dbReference type="InterPro" id="IPR050973">
    <property type="entry name" value="H3K9_Histone-Lys_N-MTase"/>
</dbReference>
<dbReference type="EMBL" id="AGBW02009175">
    <property type="protein sequence ID" value="OWR51471.1"/>
    <property type="molecule type" value="Genomic_DNA"/>
</dbReference>
<dbReference type="GO" id="GO:0008757">
    <property type="term" value="F:S-adenosylmethionine-dependent methyltransferase activity"/>
    <property type="evidence" value="ECO:0007669"/>
    <property type="project" value="UniProtKB-ARBA"/>
</dbReference>
<dbReference type="GO" id="GO:0008276">
    <property type="term" value="F:protein methyltransferase activity"/>
    <property type="evidence" value="ECO:0007669"/>
    <property type="project" value="UniProtKB-ARBA"/>
</dbReference>
<keyword evidence="4" id="KW-0808">Transferase</keyword>
<dbReference type="SUPFAM" id="SSF82199">
    <property type="entry name" value="SET domain"/>
    <property type="match status" value="1"/>
</dbReference>
<dbReference type="InterPro" id="IPR003616">
    <property type="entry name" value="Post-SET_dom"/>
</dbReference>
<evidence type="ECO:0000313" key="11">
    <source>
        <dbReference type="Proteomes" id="UP000007151"/>
    </source>
</evidence>
<protein>
    <submittedName>
        <fullName evidence="10">Histone-lysine N-methyltransferase SETMAR</fullName>
    </submittedName>
</protein>
<dbReference type="PANTHER" id="PTHR46223">
    <property type="entry name" value="HISTONE-LYSINE N-METHYLTRANSFERASE SUV39H"/>
    <property type="match status" value="1"/>
</dbReference>
<evidence type="ECO:0000259" key="8">
    <source>
        <dbReference type="PROSITE" id="PS50280"/>
    </source>
</evidence>
<dbReference type="PANTHER" id="PTHR46223:SF3">
    <property type="entry name" value="HISTONE-LYSINE N-METHYLTRANSFERASE SET-23"/>
    <property type="match status" value="1"/>
</dbReference>
<evidence type="ECO:0000256" key="4">
    <source>
        <dbReference type="ARBA" id="ARBA00022679"/>
    </source>
</evidence>
<evidence type="ECO:0000313" key="10">
    <source>
        <dbReference type="EMBL" id="OWR51471.1"/>
    </source>
</evidence>
<dbReference type="InParanoid" id="A0A212FCK6"/>
<dbReference type="GO" id="GO:0005694">
    <property type="term" value="C:chromosome"/>
    <property type="evidence" value="ECO:0007669"/>
    <property type="project" value="UniProtKB-SubCell"/>
</dbReference>
<dbReference type="GO" id="GO:0008170">
    <property type="term" value="F:N-methyltransferase activity"/>
    <property type="evidence" value="ECO:0007669"/>
    <property type="project" value="UniProtKB-ARBA"/>
</dbReference>
<sequence>MGLGLFTEKFITAGTFICEYAGEIITKTQALYRQKLNKIQGNMNYIFCLNEFVDGRANTNFIDPSHFGNIGRYINHSCDPNSEIMPVRVDCPIPKLAIFSCIDISPDEEITFNYGLNSMSITDETIERVPCLCQSAKCKGFIPLDSY</sequence>
<dbReference type="GO" id="GO:0046872">
    <property type="term" value="F:metal ion binding"/>
    <property type="evidence" value="ECO:0007669"/>
    <property type="project" value="UniProtKB-KW"/>
</dbReference>
<dbReference type="Pfam" id="PF00856">
    <property type="entry name" value="SET"/>
    <property type="match status" value="1"/>
</dbReference>
<evidence type="ECO:0000256" key="7">
    <source>
        <dbReference type="ARBA" id="ARBA00022833"/>
    </source>
</evidence>
<dbReference type="AlphaFoldDB" id="A0A212FCK6"/>
<dbReference type="GO" id="GO:0032259">
    <property type="term" value="P:methylation"/>
    <property type="evidence" value="ECO:0007669"/>
    <property type="project" value="UniProtKB-KW"/>
</dbReference>
<comment type="caution">
    <text evidence="10">The sequence shown here is derived from an EMBL/GenBank/DDBJ whole genome shotgun (WGS) entry which is preliminary data.</text>
</comment>
<gene>
    <name evidence="10" type="ORF">KGM_204281</name>
</gene>
<evidence type="ECO:0000256" key="2">
    <source>
        <dbReference type="ARBA" id="ARBA00022454"/>
    </source>
</evidence>
<evidence type="ECO:0000256" key="1">
    <source>
        <dbReference type="ARBA" id="ARBA00004286"/>
    </source>
</evidence>